<dbReference type="InterPro" id="IPR051531">
    <property type="entry name" value="N-acetyltransferase"/>
</dbReference>
<dbReference type="Proteomes" id="UP001253545">
    <property type="component" value="Unassembled WGS sequence"/>
</dbReference>
<accession>A0ABU2ZX65</accession>
<dbReference type="PANTHER" id="PTHR43792:SF1">
    <property type="entry name" value="N-ACETYLTRANSFERASE DOMAIN-CONTAINING PROTEIN"/>
    <property type="match status" value="1"/>
</dbReference>
<evidence type="ECO:0000259" key="1">
    <source>
        <dbReference type="Pfam" id="PF13302"/>
    </source>
</evidence>
<dbReference type="InterPro" id="IPR016181">
    <property type="entry name" value="Acyl_CoA_acyltransferase"/>
</dbReference>
<gene>
    <name evidence="2" type="ORF">RM552_17305</name>
</gene>
<proteinExistence type="predicted"/>
<comment type="caution">
    <text evidence="2">The sequence shown here is derived from an EMBL/GenBank/DDBJ whole genome shotgun (WGS) entry which is preliminary data.</text>
</comment>
<dbReference type="EMBL" id="JAVRHX010000008">
    <property type="protein sequence ID" value="MDT0596618.1"/>
    <property type="molecule type" value="Genomic_DNA"/>
</dbReference>
<keyword evidence="3" id="KW-1185">Reference proteome</keyword>
<dbReference type="Gene3D" id="3.40.630.30">
    <property type="match status" value="1"/>
</dbReference>
<protein>
    <submittedName>
        <fullName evidence="2">GNAT family N-acetyltransferase</fullName>
    </submittedName>
</protein>
<evidence type="ECO:0000313" key="3">
    <source>
        <dbReference type="Proteomes" id="UP001253545"/>
    </source>
</evidence>
<dbReference type="SUPFAM" id="SSF55729">
    <property type="entry name" value="Acyl-CoA N-acyltransferases (Nat)"/>
    <property type="match status" value="1"/>
</dbReference>
<dbReference type="Pfam" id="PF13302">
    <property type="entry name" value="Acetyltransf_3"/>
    <property type="match status" value="1"/>
</dbReference>
<name>A0ABU2ZX65_9ALTE</name>
<sequence>MQTSVIAENQSFVLRKVTVDDAPFILELTNEKGWLNYIGNRHINNIQDAENYIVEGPLQSYEQYGFGLYLLQRKQTQQALGLCGLLKRPYLDAPDIGFAISQAYYRQGLAYTASSLLLDNLSAITPISQLLARSKVIYASARQSNTASVSLLLKLGFREHSHLVLESDFEDLLLFEKALWSKNSSDESI</sequence>
<reference evidence="2 3" key="1">
    <citation type="submission" date="2023-09" db="EMBL/GenBank/DDBJ databases">
        <authorList>
            <person name="Rey-Velasco X."/>
        </authorList>
    </citation>
    <scope>NUCLEOTIDE SEQUENCE [LARGE SCALE GENOMIC DNA]</scope>
    <source>
        <strain evidence="2 3">P117</strain>
    </source>
</reference>
<dbReference type="RefSeq" id="WP_311370141.1">
    <property type="nucleotide sequence ID" value="NZ_JAVRHX010000008.1"/>
</dbReference>
<dbReference type="PANTHER" id="PTHR43792">
    <property type="entry name" value="GNAT FAMILY, PUTATIVE (AFU_ORTHOLOGUE AFUA_3G00765)-RELATED-RELATED"/>
    <property type="match status" value="1"/>
</dbReference>
<dbReference type="InterPro" id="IPR000182">
    <property type="entry name" value="GNAT_dom"/>
</dbReference>
<evidence type="ECO:0000313" key="2">
    <source>
        <dbReference type="EMBL" id="MDT0596618.1"/>
    </source>
</evidence>
<organism evidence="2 3">
    <name type="scientific">Glaciecola petra</name>
    <dbReference type="NCBI Taxonomy" id="3075602"/>
    <lineage>
        <taxon>Bacteria</taxon>
        <taxon>Pseudomonadati</taxon>
        <taxon>Pseudomonadota</taxon>
        <taxon>Gammaproteobacteria</taxon>
        <taxon>Alteromonadales</taxon>
        <taxon>Alteromonadaceae</taxon>
        <taxon>Glaciecola</taxon>
    </lineage>
</organism>
<feature type="domain" description="N-acetyltransferase" evidence="1">
    <location>
        <begin position="13"/>
        <end position="158"/>
    </location>
</feature>